<proteinExistence type="inferred from homology"/>
<evidence type="ECO:0000313" key="4">
    <source>
        <dbReference type="EMBL" id="KFI90314.1"/>
    </source>
</evidence>
<dbReference type="InterPro" id="IPR041522">
    <property type="entry name" value="CdaR_GGDEF"/>
</dbReference>
<accession>A0A087D464</accession>
<dbReference type="Gene3D" id="1.20.5.5100">
    <property type="match status" value="1"/>
</dbReference>
<dbReference type="GeneID" id="85164937"/>
<dbReference type="PANTHER" id="PTHR33744">
    <property type="entry name" value="CARBOHYDRATE DIACID REGULATOR"/>
    <property type="match status" value="1"/>
</dbReference>
<comment type="similarity">
    <text evidence="1">Belongs to the CdaR family.</text>
</comment>
<dbReference type="Gene3D" id="1.10.10.2840">
    <property type="entry name" value="PucR C-terminal helix-turn-helix domain"/>
    <property type="match status" value="1"/>
</dbReference>
<keyword evidence="5" id="KW-1185">Reference proteome</keyword>
<organism evidence="4 5">
    <name type="scientific">Bifidobacterium scardovii</name>
    <dbReference type="NCBI Taxonomy" id="158787"/>
    <lineage>
        <taxon>Bacteria</taxon>
        <taxon>Bacillati</taxon>
        <taxon>Actinomycetota</taxon>
        <taxon>Actinomycetes</taxon>
        <taxon>Bifidobacteriales</taxon>
        <taxon>Bifidobacteriaceae</taxon>
        <taxon>Bifidobacterium</taxon>
    </lineage>
</organism>
<dbReference type="OrthoDB" id="3246591at2"/>
<dbReference type="Proteomes" id="UP000029033">
    <property type="component" value="Unassembled WGS sequence"/>
</dbReference>
<protein>
    <submittedName>
        <fullName evidence="4">Transcriptional regulator</fullName>
    </submittedName>
</protein>
<dbReference type="Pfam" id="PF13556">
    <property type="entry name" value="HTH_30"/>
    <property type="match status" value="1"/>
</dbReference>
<feature type="domain" description="PucR C-terminal helix-turn-helix" evidence="2">
    <location>
        <begin position="204"/>
        <end position="259"/>
    </location>
</feature>
<evidence type="ECO:0000259" key="3">
    <source>
        <dbReference type="Pfam" id="PF17853"/>
    </source>
</evidence>
<dbReference type="eggNOG" id="COG2508">
    <property type="taxonomic scope" value="Bacteria"/>
</dbReference>
<gene>
    <name evidence="4" type="ORF">BSCA_1925</name>
</gene>
<dbReference type="PANTHER" id="PTHR33744:SF7">
    <property type="entry name" value="PUCR FAMILY TRANSCRIPTIONAL REGULATOR"/>
    <property type="match status" value="1"/>
</dbReference>
<comment type="caution">
    <text evidence="4">The sequence shown here is derived from an EMBL/GenBank/DDBJ whole genome shotgun (WGS) entry which is preliminary data.</text>
</comment>
<dbReference type="STRING" id="158787.BSCA_1925"/>
<dbReference type="AlphaFoldDB" id="A0A087D464"/>
<evidence type="ECO:0000259" key="2">
    <source>
        <dbReference type="Pfam" id="PF13556"/>
    </source>
</evidence>
<name>A0A087D464_9BIFI</name>
<dbReference type="Pfam" id="PF17853">
    <property type="entry name" value="GGDEF_2"/>
    <property type="match status" value="1"/>
</dbReference>
<evidence type="ECO:0000256" key="1">
    <source>
        <dbReference type="ARBA" id="ARBA00006754"/>
    </source>
</evidence>
<dbReference type="InterPro" id="IPR042070">
    <property type="entry name" value="PucR_C-HTH_sf"/>
</dbReference>
<dbReference type="InterPro" id="IPR051448">
    <property type="entry name" value="CdaR-like_regulators"/>
</dbReference>
<dbReference type="RefSeq" id="WP_033519488.1">
    <property type="nucleotide sequence ID" value="NZ_CAUPKV010000018.1"/>
</dbReference>
<evidence type="ECO:0000313" key="5">
    <source>
        <dbReference type="Proteomes" id="UP000029033"/>
    </source>
</evidence>
<dbReference type="EMBL" id="JGZO01000031">
    <property type="protein sequence ID" value="KFI90314.1"/>
    <property type="molecule type" value="Genomic_DNA"/>
</dbReference>
<feature type="domain" description="CdaR GGDEF-like" evidence="3">
    <location>
        <begin position="41"/>
        <end position="153"/>
    </location>
</feature>
<sequence>MTAQNANSTDFLELMDVGDARDATDERLEAIAFECLSSGLTDARVASVLNILGFSGDFPCFAIAGRTATTAAGARHQISKAVRDLGGGACITGAHGDIVAAVILPEAAVTREVTGTAVAPAFSTEASPVCLGSLRHGADGASRSLRGALHTLTAASALTDIPHTLRAEDMLPERALLGDDDARRELVDAVYGSLVESGPDDPTLETVSTFLFSGGSLEATAKSLNVHPNTVRYRLKRAADTTGWDATDPREAYVLRTAISLGRMGL</sequence>
<dbReference type="Gene3D" id="3.30.70.2730">
    <property type="match status" value="1"/>
</dbReference>
<dbReference type="InterPro" id="IPR025736">
    <property type="entry name" value="PucR_C-HTH_dom"/>
</dbReference>
<reference evidence="4 5" key="1">
    <citation type="submission" date="2014-03" db="EMBL/GenBank/DDBJ databases">
        <title>Genomics of Bifidobacteria.</title>
        <authorList>
            <person name="Ventura M."/>
            <person name="Milani C."/>
            <person name="Lugli G.A."/>
        </authorList>
    </citation>
    <scope>NUCLEOTIDE SEQUENCE [LARGE SCALE GENOMIC DNA]</scope>
    <source>
        <strain evidence="4 5">LMG 21589</strain>
    </source>
</reference>